<evidence type="ECO:0000313" key="1">
    <source>
        <dbReference type="EMBL" id="MPM94087.1"/>
    </source>
</evidence>
<organism evidence="1">
    <name type="scientific">bioreactor metagenome</name>
    <dbReference type="NCBI Taxonomy" id="1076179"/>
    <lineage>
        <taxon>unclassified sequences</taxon>
        <taxon>metagenomes</taxon>
        <taxon>ecological metagenomes</taxon>
    </lineage>
</organism>
<dbReference type="AlphaFoldDB" id="A0A645DXI0"/>
<proteinExistence type="predicted"/>
<name>A0A645DXI0_9ZZZZ</name>
<gene>
    <name evidence="1" type="ORF">SDC9_141230</name>
</gene>
<sequence>MLRFDILPNSDDYDIAFNAPLRLAGFNGPRSSSVIFPGNLRLYNKRGNFFSVCFHSDRRHELYDLAALGHSAIYFVRKSCHISYSPAVNAFHIIRTEAHGCT</sequence>
<protein>
    <submittedName>
        <fullName evidence="1">Uncharacterized protein</fullName>
    </submittedName>
</protein>
<comment type="caution">
    <text evidence="1">The sequence shown here is derived from an EMBL/GenBank/DDBJ whole genome shotgun (WGS) entry which is preliminary data.</text>
</comment>
<accession>A0A645DXI0</accession>
<reference evidence="1" key="1">
    <citation type="submission" date="2019-08" db="EMBL/GenBank/DDBJ databases">
        <authorList>
            <person name="Kucharzyk K."/>
            <person name="Murdoch R.W."/>
            <person name="Higgins S."/>
            <person name="Loffler F."/>
        </authorList>
    </citation>
    <scope>NUCLEOTIDE SEQUENCE</scope>
</reference>
<dbReference type="EMBL" id="VSSQ01040781">
    <property type="protein sequence ID" value="MPM94087.1"/>
    <property type="molecule type" value="Genomic_DNA"/>
</dbReference>